<accession>A0ABU9UDP1</accession>
<proteinExistence type="predicted"/>
<evidence type="ECO:0000313" key="1">
    <source>
        <dbReference type="EMBL" id="MEM5948792.1"/>
    </source>
</evidence>
<keyword evidence="2" id="KW-1185">Reference proteome</keyword>
<comment type="caution">
    <text evidence="1">The sequence shown here is derived from an EMBL/GenBank/DDBJ whole genome shotgun (WGS) entry which is preliminary data.</text>
</comment>
<organism evidence="1 2">
    <name type="scientific">Rarispira pelagica</name>
    <dbReference type="NCBI Taxonomy" id="3141764"/>
    <lineage>
        <taxon>Bacteria</taxon>
        <taxon>Pseudomonadati</taxon>
        <taxon>Spirochaetota</taxon>
        <taxon>Spirochaetia</taxon>
        <taxon>Winmispirales</taxon>
        <taxon>Winmispiraceae</taxon>
        <taxon>Rarispira</taxon>
    </lineage>
</organism>
<evidence type="ECO:0000313" key="2">
    <source>
        <dbReference type="Proteomes" id="UP001466331"/>
    </source>
</evidence>
<gene>
    <name evidence="1" type="ORF">WKV44_09600</name>
</gene>
<dbReference type="RefSeq" id="WP_420070242.1">
    <property type="nucleotide sequence ID" value="NZ_JBCHKQ010000005.1"/>
</dbReference>
<protein>
    <submittedName>
        <fullName evidence="1">Uncharacterized protein</fullName>
    </submittedName>
</protein>
<reference evidence="1 2" key="1">
    <citation type="submission" date="2024-03" db="EMBL/GenBank/DDBJ databases">
        <title>Ignisphaera cupida sp. nov., a hyperthermophilic hydrolytic archaeon from a hot spring of Kamchatka, and proposal of Ignisphaeraceae fam. nov.</title>
        <authorList>
            <person name="Podosokorskaya O.A."/>
            <person name="Elcheninov A.G."/>
            <person name="Maltseva A.I."/>
            <person name="Zayulina K.S."/>
            <person name="Novikov A."/>
            <person name="Merkel A.Y."/>
        </authorList>
    </citation>
    <scope>NUCLEOTIDE SEQUENCE [LARGE SCALE GENOMIC DNA]</scope>
    <source>
        <strain evidence="1 2">38H-sp</strain>
    </source>
</reference>
<dbReference type="EMBL" id="JBCHKQ010000005">
    <property type="protein sequence ID" value="MEM5948792.1"/>
    <property type="molecule type" value="Genomic_DNA"/>
</dbReference>
<sequence>MSPAEKKLSDLMFLANIYLLSSYMYLSGKSVEKISVVLKKIPQTDKPTPEELRRRIFALISAEKDMAGFFTKEEKAVIKKGDARDIEESNFYAICLRIGFMRLSSALYKEEERTQDMEYKNRLATYREKIDNLAADLCRISSVVYGEEKLASCLSSMCGLAMRTGKESCELLSSVFELIEKIYKVLRQNTGKRIRNKEELLLHIMEIEEFLQKTEL</sequence>
<dbReference type="Proteomes" id="UP001466331">
    <property type="component" value="Unassembled WGS sequence"/>
</dbReference>
<name>A0ABU9UDP1_9SPIR</name>